<evidence type="ECO:0000313" key="2">
    <source>
        <dbReference type="EMBL" id="KAK0039429.1"/>
    </source>
</evidence>
<feature type="compositionally biased region" description="Polar residues" evidence="1">
    <location>
        <begin position="249"/>
        <end position="260"/>
    </location>
</feature>
<protein>
    <submittedName>
        <fullName evidence="2">Uncharacterized protein</fullName>
    </submittedName>
</protein>
<keyword evidence="3" id="KW-1185">Reference proteome</keyword>
<dbReference type="AlphaFoldDB" id="A0AAD8AQ17"/>
<evidence type="ECO:0000313" key="3">
    <source>
        <dbReference type="Proteomes" id="UP001233172"/>
    </source>
</evidence>
<gene>
    <name evidence="2" type="ORF">Bpfe_031106</name>
</gene>
<comment type="caution">
    <text evidence="2">The sequence shown here is derived from an EMBL/GenBank/DDBJ whole genome shotgun (WGS) entry which is preliminary data.</text>
</comment>
<feature type="compositionally biased region" description="Polar residues" evidence="1">
    <location>
        <begin position="335"/>
        <end position="352"/>
    </location>
</feature>
<feature type="compositionally biased region" description="Basic and acidic residues" evidence="1">
    <location>
        <begin position="18"/>
        <end position="30"/>
    </location>
</feature>
<feature type="region of interest" description="Disordered" evidence="1">
    <location>
        <begin position="244"/>
        <end position="377"/>
    </location>
</feature>
<evidence type="ECO:0000256" key="1">
    <source>
        <dbReference type="SAM" id="MobiDB-lite"/>
    </source>
</evidence>
<feature type="compositionally biased region" description="Low complexity" evidence="1">
    <location>
        <begin position="40"/>
        <end position="58"/>
    </location>
</feature>
<name>A0AAD8AQ17_BIOPF</name>
<reference evidence="2" key="1">
    <citation type="journal article" date="2023" name="PLoS Negl. Trop. Dis.">
        <title>A genome sequence for Biomphalaria pfeifferi, the major vector snail for the human-infecting parasite Schistosoma mansoni.</title>
        <authorList>
            <person name="Bu L."/>
            <person name="Lu L."/>
            <person name="Laidemitt M.R."/>
            <person name="Zhang S.M."/>
            <person name="Mutuku M."/>
            <person name="Mkoji G."/>
            <person name="Steinauer M."/>
            <person name="Loker E.S."/>
        </authorList>
    </citation>
    <scope>NUCLEOTIDE SEQUENCE</scope>
    <source>
        <strain evidence="2">KasaAsao</strain>
    </source>
</reference>
<feature type="compositionally biased region" description="Basic and acidic residues" evidence="1">
    <location>
        <begin position="301"/>
        <end position="316"/>
    </location>
</feature>
<feature type="compositionally biased region" description="Polar residues" evidence="1">
    <location>
        <begin position="59"/>
        <end position="90"/>
    </location>
</feature>
<dbReference type="EMBL" id="JASAOG010000447">
    <property type="protein sequence ID" value="KAK0039429.1"/>
    <property type="molecule type" value="Genomic_DNA"/>
</dbReference>
<proteinExistence type="predicted"/>
<feature type="compositionally biased region" description="Basic and acidic residues" evidence="1">
    <location>
        <begin position="355"/>
        <end position="371"/>
    </location>
</feature>
<organism evidence="2 3">
    <name type="scientific">Biomphalaria pfeifferi</name>
    <name type="common">Bloodfluke planorb</name>
    <name type="synonym">Freshwater snail</name>
    <dbReference type="NCBI Taxonomy" id="112525"/>
    <lineage>
        <taxon>Eukaryota</taxon>
        <taxon>Metazoa</taxon>
        <taxon>Spiralia</taxon>
        <taxon>Lophotrochozoa</taxon>
        <taxon>Mollusca</taxon>
        <taxon>Gastropoda</taxon>
        <taxon>Heterobranchia</taxon>
        <taxon>Euthyneura</taxon>
        <taxon>Panpulmonata</taxon>
        <taxon>Hygrophila</taxon>
        <taxon>Lymnaeoidea</taxon>
        <taxon>Planorbidae</taxon>
        <taxon>Biomphalaria</taxon>
    </lineage>
</organism>
<feature type="region of interest" description="Disordered" evidence="1">
    <location>
        <begin position="14"/>
        <end position="90"/>
    </location>
</feature>
<feature type="compositionally biased region" description="Low complexity" evidence="1">
    <location>
        <begin position="268"/>
        <end position="285"/>
    </location>
</feature>
<sequence length="377" mass="40025">MSLLSFLTGVSSLFSGGDKTRTTGEGHESMTGEQAVVGDSTSTSTNTTKGTQNSTQNSKTKSYQRTDTWGQSNTNTATTGQSDTSRSGVQQNYSDATIAGLEDLLGTSFASGATEAGQKALTDRLAQVRADSNRTFDVSGFVSGITRAAASQTQMDMEGRINEMLSATGGSETGNSMAALLGNRVRNDAAASFAGIASDAMATGEEIRRAGMESNTMQTSQLVGDISGQLGALLEASRGGITSYRDNESTNYAEQQAQSTHYKEGQVTTGSTTGTTKTNTKTTQTSKDKTKTTETGLTQVKSEKDTKTKTKEKKGDLFTNLVNNLSKSSKDASNKTKSVAQKPKVTTTQKSAKQLKAEEDERKRKELEAQIKKRRTS</sequence>
<reference evidence="2" key="2">
    <citation type="submission" date="2023-04" db="EMBL/GenBank/DDBJ databases">
        <authorList>
            <person name="Bu L."/>
            <person name="Lu L."/>
            <person name="Laidemitt M.R."/>
            <person name="Zhang S.M."/>
            <person name="Mutuku M."/>
            <person name="Mkoji G."/>
            <person name="Steinauer M."/>
            <person name="Loker E.S."/>
        </authorList>
    </citation>
    <scope>NUCLEOTIDE SEQUENCE</scope>
    <source>
        <strain evidence="2">KasaAsao</strain>
        <tissue evidence="2">Whole Snail</tissue>
    </source>
</reference>
<accession>A0AAD8AQ17</accession>
<dbReference type="Proteomes" id="UP001233172">
    <property type="component" value="Unassembled WGS sequence"/>
</dbReference>